<organism evidence="1 2">
    <name type="scientific">Pluteus cervinus</name>
    <dbReference type="NCBI Taxonomy" id="181527"/>
    <lineage>
        <taxon>Eukaryota</taxon>
        <taxon>Fungi</taxon>
        <taxon>Dikarya</taxon>
        <taxon>Basidiomycota</taxon>
        <taxon>Agaricomycotina</taxon>
        <taxon>Agaricomycetes</taxon>
        <taxon>Agaricomycetidae</taxon>
        <taxon>Agaricales</taxon>
        <taxon>Pluteineae</taxon>
        <taxon>Pluteaceae</taxon>
        <taxon>Pluteus</taxon>
    </lineage>
</organism>
<keyword evidence="2" id="KW-1185">Reference proteome</keyword>
<proteinExistence type="predicted"/>
<evidence type="ECO:0000313" key="1">
    <source>
        <dbReference type="EMBL" id="TFK66653.1"/>
    </source>
</evidence>
<name>A0ACD3AL65_9AGAR</name>
<gene>
    <name evidence="1" type="ORF">BDN72DRAFT_844043</name>
</gene>
<reference evidence="1 2" key="1">
    <citation type="journal article" date="2019" name="Nat. Ecol. Evol.">
        <title>Megaphylogeny resolves global patterns of mushroom evolution.</title>
        <authorList>
            <person name="Varga T."/>
            <person name="Krizsan K."/>
            <person name="Foldi C."/>
            <person name="Dima B."/>
            <person name="Sanchez-Garcia M."/>
            <person name="Sanchez-Ramirez S."/>
            <person name="Szollosi G.J."/>
            <person name="Szarkandi J.G."/>
            <person name="Papp V."/>
            <person name="Albert L."/>
            <person name="Andreopoulos W."/>
            <person name="Angelini C."/>
            <person name="Antonin V."/>
            <person name="Barry K.W."/>
            <person name="Bougher N.L."/>
            <person name="Buchanan P."/>
            <person name="Buyck B."/>
            <person name="Bense V."/>
            <person name="Catcheside P."/>
            <person name="Chovatia M."/>
            <person name="Cooper J."/>
            <person name="Damon W."/>
            <person name="Desjardin D."/>
            <person name="Finy P."/>
            <person name="Geml J."/>
            <person name="Haridas S."/>
            <person name="Hughes K."/>
            <person name="Justo A."/>
            <person name="Karasinski D."/>
            <person name="Kautmanova I."/>
            <person name="Kiss B."/>
            <person name="Kocsube S."/>
            <person name="Kotiranta H."/>
            <person name="LaButti K.M."/>
            <person name="Lechner B.E."/>
            <person name="Liimatainen K."/>
            <person name="Lipzen A."/>
            <person name="Lukacs Z."/>
            <person name="Mihaltcheva S."/>
            <person name="Morgado L.N."/>
            <person name="Niskanen T."/>
            <person name="Noordeloos M.E."/>
            <person name="Ohm R.A."/>
            <person name="Ortiz-Santana B."/>
            <person name="Ovrebo C."/>
            <person name="Racz N."/>
            <person name="Riley R."/>
            <person name="Savchenko A."/>
            <person name="Shiryaev A."/>
            <person name="Soop K."/>
            <person name="Spirin V."/>
            <person name="Szebenyi C."/>
            <person name="Tomsovsky M."/>
            <person name="Tulloss R.E."/>
            <person name="Uehling J."/>
            <person name="Grigoriev I.V."/>
            <person name="Vagvolgyi C."/>
            <person name="Papp T."/>
            <person name="Martin F.M."/>
            <person name="Miettinen O."/>
            <person name="Hibbett D.S."/>
            <person name="Nagy L.G."/>
        </authorList>
    </citation>
    <scope>NUCLEOTIDE SEQUENCE [LARGE SCALE GENOMIC DNA]</scope>
    <source>
        <strain evidence="1 2">NL-1719</strain>
    </source>
</reference>
<accession>A0ACD3AL65</accession>
<dbReference type="Proteomes" id="UP000308600">
    <property type="component" value="Unassembled WGS sequence"/>
</dbReference>
<sequence length="471" mass="50197">MSSTPTLAAAIPRKIIVDDWDPSPNITYSPGWQETDDSEVKVVIYGPAYRKTLHRTASGGSFTVSFSFSGTQVETFGTTIGTPTGSDQDPTWTCNIDQRQVGSNSPTGNQDLTNSWPLCSASNLADGNHQFDISVISLSQPFRFDYITYVPSPSVSLANKTITVDSTDSGIIYSDGWSDLKGIVNMTQTAGATASFDFFGTALTWFGHIPSEFAHAPTTATYTIDDGSPTTFTLFGLNGTNPQSEFNQAFFTTPNLTLGSHRLEVTHEGSNATTPLSLDFIYVFNGTSSSSAVPSQISSSSSSPSFSSSSPGQSQSANVSGNHSKALIGLIIGGAVGGVVFLLLFGFLIRWVRRQRKKASDSDSILGSEFAASPFNVDTSATSSSTQMSSLIAQANVSPRPAVTTQVTPSGSSGSPPRGGEPRHRSKATLRNQQEAPPQNTNVVHPELMLRHQDSGMWVRLSEDPPTYTPN</sequence>
<dbReference type="EMBL" id="ML208398">
    <property type="protein sequence ID" value="TFK66653.1"/>
    <property type="molecule type" value="Genomic_DNA"/>
</dbReference>
<protein>
    <submittedName>
        <fullName evidence="1">Uncharacterized protein</fullName>
    </submittedName>
</protein>
<evidence type="ECO:0000313" key="2">
    <source>
        <dbReference type="Proteomes" id="UP000308600"/>
    </source>
</evidence>